<reference evidence="2" key="1">
    <citation type="journal article" date="2021" name="Plant Dis.">
        <title>Occurrence and Distribution of Actinidia Viruses in Shaanxi Province of China.</title>
        <authorList>
            <person name="Zhao L."/>
            <person name="Cao M."/>
            <person name="Huang Q."/>
            <person name="Wang Y."/>
            <person name="Sun J."/>
            <person name="Zhang Y."/>
            <person name="Hou C."/>
            <person name="Wu Y."/>
        </authorList>
    </citation>
    <scope>NUCLEOTIDE SEQUENCE</scope>
    <source>
        <strain evidence="2">AcVA2</strain>
    </source>
</reference>
<proteinExistence type="predicted"/>
<feature type="region of interest" description="Disordered" evidence="1">
    <location>
        <begin position="278"/>
        <end position="297"/>
    </location>
</feature>
<dbReference type="InterPro" id="IPR028919">
    <property type="entry name" value="Viral_movement"/>
</dbReference>
<protein>
    <submittedName>
        <fullName evidence="2">Movement protein</fullName>
    </submittedName>
</protein>
<gene>
    <name evidence="2" type="primary">MP</name>
</gene>
<evidence type="ECO:0000256" key="1">
    <source>
        <dbReference type="SAM" id="MobiDB-lite"/>
    </source>
</evidence>
<organism evidence="2">
    <name type="scientific">Vitivirus alphactinidiae</name>
    <dbReference type="NCBI Taxonomy" id="1112769"/>
    <lineage>
        <taxon>Viruses</taxon>
        <taxon>Riboviria</taxon>
        <taxon>Orthornavirae</taxon>
        <taxon>Kitrinoviricota</taxon>
        <taxon>Alsuviricetes</taxon>
        <taxon>Tymovirales</taxon>
        <taxon>Betaflexiviridae</taxon>
        <taxon>Trivirinae</taxon>
        <taxon>Vitivirus</taxon>
    </lineage>
</organism>
<feature type="compositionally biased region" description="Polar residues" evidence="1">
    <location>
        <begin position="1"/>
        <end position="22"/>
    </location>
</feature>
<dbReference type="Pfam" id="PF01107">
    <property type="entry name" value="MP"/>
    <property type="match status" value="1"/>
</dbReference>
<sequence length="297" mass="32962">MTSMRSVSDLGQSSRTQTSRTKGATDMLEKRVFKVPKGLKDAKQLRGALARNKVYDITLFEQIFPTCTLKSNIHEEICIEEGCVDTNINLVSEDMADGLDEEKEPYLHLGCVAVAIIPHGRNMLGSVDIKLEDQRFQEGKGVLCHFQAELKNALSAFAQFPGYFVSTIDVKNGYALNLKIKASGMHMHDGTHPLSLQVYSIMKKCDESFEHRYALSALKPGAYQSLLNATQISEAPIRYSQPPTRVVEPDSEKTLIMPSVYEAINKLYPNHGKEYLKDGANEGGNRGAGNLGNDFRN</sequence>
<dbReference type="EMBL" id="MN612754">
    <property type="protein sequence ID" value="QJQ13950.1"/>
    <property type="molecule type" value="Genomic_RNA"/>
</dbReference>
<evidence type="ECO:0000313" key="2">
    <source>
        <dbReference type="EMBL" id="QJQ13950.1"/>
    </source>
</evidence>
<feature type="region of interest" description="Disordered" evidence="1">
    <location>
        <begin position="1"/>
        <end position="23"/>
    </location>
</feature>
<feature type="compositionally biased region" description="Gly residues" evidence="1">
    <location>
        <begin position="281"/>
        <end position="290"/>
    </location>
</feature>
<name>A0A858X4M4_9VIRU</name>
<accession>A0A858X4M4</accession>